<evidence type="ECO:0000313" key="1">
    <source>
        <dbReference type="EMBL" id="EDM16934.1"/>
    </source>
</evidence>
<dbReference type="AlphaFoldDB" id="A6IFW4"/>
<gene>
    <name evidence="1" type="ORF">rCG_48831</name>
</gene>
<dbReference type="EMBL" id="CH473960">
    <property type="protein sequence ID" value="EDM16934.1"/>
    <property type="molecule type" value="Genomic_DNA"/>
</dbReference>
<dbReference type="Proteomes" id="UP000234681">
    <property type="component" value="Chromosome 7"/>
</dbReference>
<protein>
    <submittedName>
        <fullName evidence="1">RCG48831</fullName>
    </submittedName>
</protein>
<sequence length="18" mass="2118">MSAWMLPCFRHDDNGLKP</sequence>
<reference evidence="1 2" key="1">
    <citation type="submission" date="2005-09" db="EMBL/GenBank/DDBJ databases">
        <authorList>
            <person name="Mural R.J."/>
            <person name="Li P.W."/>
            <person name="Adams M.D."/>
            <person name="Amanatides P.G."/>
            <person name="Baden-Tillson H."/>
            <person name="Barnstead M."/>
            <person name="Chin S.H."/>
            <person name="Dew I."/>
            <person name="Evans C.A."/>
            <person name="Ferriera S."/>
            <person name="Flanigan M."/>
            <person name="Fosler C."/>
            <person name="Glodek A."/>
            <person name="Gu Z."/>
            <person name="Holt R.A."/>
            <person name="Jennings D."/>
            <person name="Kraft C.L."/>
            <person name="Lu F."/>
            <person name="Nguyen T."/>
            <person name="Nusskern D.R."/>
            <person name="Pfannkoch C.M."/>
            <person name="Sitter C."/>
            <person name="Sutton G.G."/>
            <person name="Venter J.C."/>
            <person name="Wang Z."/>
            <person name="Woodage T."/>
            <person name="Zheng X.H."/>
            <person name="Zhong F."/>
        </authorList>
    </citation>
    <scope>NUCLEOTIDE SEQUENCE [LARGE SCALE GENOMIC DNA]</scope>
    <source>
        <strain>BN</strain>
        <strain evidence="2">Sprague-Dawley</strain>
    </source>
</reference>
<name>A6IFW4_RAT</name>
<proteinExistence type="predicted"/>
<organism evidence="1 2">
    <name type="scientific">Rattus norvegicus</name>
    <name type="common">Rat</name>
    <dbReference type="NCBI Taxonomy" id="10116"/>
    <lineage>
        <taxon>Eukaryota</taxon>
        <taxon>Metazoa</taxon>
        <taxon>Chordata</taxon>
        <taxon>Craniata</taxon>
        <taxon>Vertebrata</taxon>
        <taxon>Euteleostomi</taxon>
        <taxon>Mammalia</taxon>
        <taxon>Eutheria</taxon>
        <taxon>Euarchontoglires</taxon>
        <taxon>Glires</taxon>
        <taxon>Rodentia</taxon>
        <taxon>Myomorpha</taxon>
        <taxon>Muroidea</taxon>
        <taxon>Muridae</taxon>
        <taxon>Murinae</taxon>
        <taxon>Rattus</taxon>
    </lineage>
</organism>
<evidence type="ECO:0000313" key="2">
    <source>
        <dbReference type="Proteomes" id="UP000234681"/>
    </source>
</evidence>
<accession>A6IFW4</accession>